<dbReference type="GO" id="GO:0008270">
    <property type="term" value="F:zinc ion binding"/>
    <property type="evidence" value="ECO:0007669"/>
    <property type="project" value="UniProtKB-KW"/>
</dbReference>
<keyword evidence="5" id="KW-1185">Reference proteome</keyword>
<reference evidence="4 5" key="1">
    <citation type="submission" date="2024-05" db="EMBL/GenBank/DDBJ databases">
        <title>Culex pipiens pipiens assembly and annotation.</title>
        <authorList>
            <person name="Alout H."/>
            <person name="Durand T."/>
        </authorList>
    </citation>
    <scope>NUCLEOTIDE SEQUENCE [LARGE SCALE GENOMIC DNA]</scope>
    <source>
        <strain evidence="4">HA-2024</strain>
        <tissue evidence="4">Whole body</tissue>
    </source>
</reference>
<dbReference type="SUPFAM" id="SSF57756">
    <property type="entry name" value="Retrovirus zinc finger-like domains"/>
    <property type="match status" value="1"/>
</dbReference>
<dbReference type="EMBL" id="JBEHCU010005321">
    <property type="protein sequence ID" value="KAL1400203.1"/>
    <property type="molecule type" value="Genomic_DNA"/>
</dbReference>
<dbReference type="AlphaFoldDB" id="A0ABD1DKD9"/>
<feature type="region of interest" description="Disordered" evidence="2">
    <location>
        <begin position="29"/>
        <end position="52"/>
    </location>
</feature>
<feature type="region of interest" description="Disordered" evidence="2">
    <location>
        <begin position="296"/>
        <end position="367"/>
    </location>
</feature>
<evidence type="ECO:0000313" key="4">
    <source>
        <dbReference type="EMBL" id="KAL1400203.1"/>
    </source>
</evidence>
<evidence type="ECO:0000256" key="2">
    <source>
        <dbReference type="SAM" id="MobiDB-lite"/>
    </source>
</evidence>
<evidence type="ECO:0000256" key="1">
    <source>
        <dbReference type="PROSITE-ProRule" id="PRU00047"/>
    </source>
</evidence>
<sequence>MSEDHDNGASRKTTEPTVDELVRALQAEQRRSAALEAQLKSSKRGPVPPSGWVEEPSDVHLDFMPPHSTMREDSRGFNESSLMMTMSFASLQISECKPMMGAQDVDRKTFEQWKEKFEAGLMFAGVSNEMMKFNAFKMKAGYKLLELLNLTYSGGTTADEQLCPYSNAIQRLDNYYRSREYTLLQRQKLRSTTQLRGEEDMEYVKRVVGIVRLCGYPEAQELEMVTDVIQSSAVNSKVRELARKFSRKGGVMAVFMNKVEACINDMRSEENYAKTHQIAAEVSAVSYDRRAASEFRSSGYNRGHPSQRRGAYRYQEDSGSYSRGPSGNGEAANWNAARGRGTARGSYDRPGTARDDGHSGTARDGVRRPVPCWRCTGNYHSPERCFNATKTCRRCGVMGHIERACRPALSIQSAIQAKRYCADEDEGPPAQKPRKVSAIMATEDPDEANMQLPEQSANPTVGSTGQTAEGCSSTLNCVELPERTGGWDTKRDASGQTRNSKITFIFQAEEGDP</sequence>
<name>A0ABD1DKD9_CULPP</name>
<proteinExistence type="predicted"/>
<gene>
    <name evidence="4" type="ORF">pipiens_007633</name>
</gene>
<keyword evidence="1" id="KW-0863">Zinc-finger</keyword>
<comment type="caution">
    <text evidence="4">The sequence shown here is derived from an EMBL/GenBank/DDBJ whole genome shotgun (WGS) entry which is preliminary data.</text>
</comment>
<dbReference type="Proteomes" id="UP001562425">
    <property type="component" value="Unassembled WGS sequence"/>
</dbReference>
<dbReference type="Gene3D" id="4.10.60.10">
    <property type="entry name" value="Zinc finger, CCHC-type"/>
    <property type="match status" value="1"/>
</dbReference>
<protein>
    <recommendedName>
        <fullName evidence="3">CCHC-type domain-containing protein</fullName>
    </recommendedName>
</protein>
<keyword evidence="1" id="KW-0862">Zinc</keyword>
<organism evidence="4 5">
    <name type="scientific">Culex pipiens pipiens</name>
    <name type="common">Northern house mosquito</name>
    <dbReference type="NCBI Taxonomy" id="38569"/>
    <lineage>
        <taxon>Eukaryota</taxon>
        <taxon>Metazoa</taxon>
        <taxon>Ecdysozoa</taxon>
        <taxon>Arthropoda</taxon>
        <taxon>Hexapoda</taxon>
        <taxon>Insecta</taxon>
        <taxon>Pterygota</taxon>
        <taxon>Neoptera</taxon>
        <taxon>Endopterygota</taxon>
        <taxon>Diptera</taxon>
        <taxon>Nematocera</taxon>
        <taxon>Culicoidea</taxon>
        <taxon>Culicidae</taxon>
        <taxon>Culicinae</taxon>
        <taxon>Culicini</taxon>
        <taxon>Culex</taxon>
        <taxon>Culex</taxon>
    </lineage>
</organism>
<feature type="domain" description="CCHC-type" evidence="3">
    <location>
        <begin position="392"/>
        <end position="406"/>
    </location>
</feature>
<dbReference type="InterPro" id="IPR036875">
    <property type="entry name" value="Znf_CCHC_sf"/>
</dbReference>
<evidence type="ECO:0000259" key="3">
    <source>
        <dbReference type="PROSITE" id="PS50158"/>
    </source>
</evidence>
<dbReference type="InterPro" id="IPR001878">
    <property type="entry name" value="Znf_CCHC"/>
</dbReference>
<evidence type="ECO:0000313" key="5">
    <source>
        <dbReference type="Proteomes" id="UP001562425"/>
    </source>
</evidence>
<dbReference type="PROSITE" id="PS50158">
    <property type="entry name" value="ZF_CCHC"/>
    <property type="match status" value="1"/>
</dbReference>
<keyword evidence="1" id="KW-0479">Metal-binding</keyword>
<accession>A0ABD1DKD9</accession>